<gene>
    <name evidence="1" type="ORF">Terrestrivirus3_56</name>
</gene>
<organism evidence="1">
    <name type="scientific">Terrestrivirus sp</name>
    <dbReference type="NCBI Taxonomy" id="2487775"/>
    <lineage>
        <taxon>Viruses</taxon>
        <taxon>Varidnaviria</taxon>
        <taxon>Bamfordvirae</taxon>
        <taxon>Nucleocytoviricota</taxon>
        <taxon>Megaviricetes</taxon>
        <taxon>Imitervirales</taxon>
        <taxon>Mimiviridae</taxon>
        <taxon>Klosneuvirinae</taxon>
    </lineage>
</organism>
<dbReference type="EMBL" id="MK071981">
    <property type="protein sequence ID" value="AYV75787.1"/>
    <property type="molecule type" value="Genomic_DNA"/>
</dbReference>
<name>A0A3G4ZLR9_9VIRU</name>
<sequence>MKYIESGCKEEFRGEKQGIRIYENGKIYHIKQHTQSSKEILRFIKSNNNITELFDLITPNILRTNYINPNNISNYILYQEENIKLQEAKVYYWLFPSGNMPPIFLRNIYNKINEIYNINCNNQNNFLSTKSTCIIL</sequence>
<reference evidence="1" key="1">
    <citation type="submission" date="2018-10" db="EMBL/GenBank/DDBJ databases">
        <title>Hidden diversity of soil giant viruses.</title>
        <authorList>
            <person name="Schulz F."/>
            <person name="Alteio L."/>
            <person name="Goudeau D."/>
            <person name="Ryan E.M."/>
            <person name="Malmstrom R.R."/>
            <person name="Blanchard J."/>
            <person name="Woyke T."/>
        </authorList>
    </citation>
    <scope>NUCLEOTIDE SEQUENCE</scope>
    <source>
        <strain evidence="1">TEV1</strain>
    </source>
</reference>
<accession>A0A3G4ZLR9</accession>
<protein>
    <submittedName>
        <fullName evidence="1">Uncharacterized protein</fullName>
    </submittedName>
</protein>
<proteinExistence type="predicted"/>
<evidence type="ECO:0000313" key="1">
    <source>
        <dbReference type="EMBL" id="AYV75787.1"/>
    </source>
</evidence>